<dbReference type="InterPro" id="IPR006671">
    <property type="entry name" value="Cyclin_N"/>
</dbReference>
<dbReference type="Proteomes" id="UP001146120">
    <property type="component" value="Unassembled WGS sequence"/>
</dbReference>
<protein>
    <recommendedName>
        <fullName evidence="2">Cyclin-like domain-containing protein</fullName>
    </recommendedName>
</protein>
<dbReference type="SMART" id="SM00385">
    <property type="entry name" value="CYCLIN"/>
    <property type="match status" value="1"/>
</dbReference>
<comment type="caution">
    <text evidence="3">The sequence shown here is derived from an EMBL/GenBank/DDBJ whole genome shotgun (WGS) entry which is preliminary data.</text>
</comment>
<keyword evidence="1" id="KW-0195">Cyclin</keyword>
<evidence type="ECO:0000259" key="2">
    <source>
        <dbReference type="SMART" id="SM00385"/>
    </source>
</evidence>
<keyword evidence="4" id="KW-1185">Reference proteome</keyword>
<evidence type="ECO:0000256" key="1">
    <source>
        <dbReference type="RuleBase" id="RU000383"/>
    </source>
</evidence>
<dbReference type="InterPro" id="IPR013763">
    <property type="entry name" value="Cyclin-like_dom"/>
</dbReference>
<comment type="similarity">
    <text evidence="1">Belongs to the cyclin family.</text>
</comment>
<dbReference type="InterPro" id="IPR039361">
    <property type="entry name" value="Cyclin"/>
</dbReference>
<sequence length="304" mass="35028">MCPFIRKRPRSPNADEIVHDPARETVTPVCEDRKRKHLRTTTKLAEREEDDEVAEYATSVHRDEIVAALFTICSALGLASETLHMCVDLLDRYMQRQQVESSRLEKLSIACLWLAVKFVETPLTIEEKRIKSILKRRRHSGHWTWAEILELEGDVLKCLDMRLMGPTILRAIQHKIFEAKDWITPQQIQTAYYFTDLLLLKDRANQYPKDTLADAIWYVLLGNQIQDVEEPLLAPVVIIFLAHRDNIDANHAMYKAWFALRCKHGASLQAPWQVPYDDTCTCRVCANVKAQLACADAPTSDFRL</sequence>
<dbReference type="SUPFAM" id="SSF47954">
    <property type="entry name" value="Cyclin-like"/>
    <property type="match status" value="1"/>
</dbReference>
<feature type="domain" description="Cyclin-like" evidence="2">
    <location>
        <begin position="67"/>
        <end position="157"/>
    </location>
</feature>
<reference evidence="3" key="1">
    <citation type="submission" date="2022-11" db="EMBL/GenBank/DDBJ databases">
        <authorList>
            <person name="Morgan W.R."/>
            <person name="Tartar A."/>
        </authorList>
    </citation>
    <scope>NUCLEOTIDE SEQUENCE</scope>
    <source>
        <strain evidence="3">ARSEF 373</strain>
    </source>
</reference>
<dbReference type="Pfam" id="PF00134">
    <property type="entry name" value="Cyclin_N"/>
    <property type="match status" value="1"/>
</dbReference>
<dbReference type="Gene3D" id="1.10.472.10">
    <property type="entry name" value="Cyclin-like"/>
    <property type="match status" value="1"/>
</dbReference>
<gene>
    <name evidence="3" type="ORF">N0F65_011644</name>
</gene>
<dbReference type="AlphaFoldDB" id="A0AAV2ZBH2"/>
<proteinExistence type="inferred from homology"/>
<reference evidence="3" key="2">
    <citation type="journal article" date="2023" name="Microbiol Resour">
        <title>Decontamination and Annotation of the Draft Genome Sequence of the Oomycete Lagenidium giganteum ARSEF 373.</title>
        <authorList>
            <person name="Morgan W.R."/>
            <person name="Tartar A."/>
        </authorList>
    </citation>
    <scope>NUCLEOTIDE SEQUENCE</scope>
    <source>
        <strain evidence="3">ARSEF 373</strain>
    </source>
</reference>
<dbReference type="PANTHER" id="PTHR10177">
    <property type="entry name" value="CYCLINS"/>
    <property type="match status" value="1"/>
</dbReference>
<evidence type="ECO:0000313" key="3">
    <source>
        <dbReference type="EMBL" id="DBA03285.1"/>
    </source>
</evidence>
<evidence type="ECO:0000313" key="4">
    <source>
        <dbReference type="Proteomes" id="UP001146120"/>
    </source>
</evidence>
<accession>A0AAV2ZBH2</accession>
<dbReference type="InterPro" id="IPR036915">
    <property type="entry name" value="Cyclin-like_sf"/>
</dbReference>
<organism evidence="3 4">
    <name type="scientific">Lagenidium giganteum</name>
    <dbReference type="NCBI Taxonomy" id="4803"/>
    <lineage>
        <taxon>Eukaryota</taxon>
        <taxon>Sar</taxon>
        <taxon>Stramenopiles</taxon>
        <taxon>Oomycota</taxon>
        <taxon>Peronosporomycetes</taxon>
        <taxon>Pythiales</taxon>
        <taxon>Pythiaceae</taxon>
    </lineage>
</organism>
<name>A0AAV2ZBH2_9STRA</name>
<dbReference type="EMBL" id="DAKRPA010000021">
    <property type="protein sequence ID" value="DBA03285.1"/>
    <property type="molecule type" value="Genomic_DNA"/>
</dbReference>